<evidence type="ECO:0000313" key="2">
    <source>
        <dbReference type="Proteomes" id="UP001172457"/>
    </source>
</evidence>
<comment type="caution">
    <text evidence="1">The sequence shown here is derived from an EMBL/GenBank/DDBJ whole genome shotgun (WGS) entry which is preliminary data.</text>
</comment>
<sequence>MQTETNLPILLEIPKVSVFQAQDESVYARAGHDPVAHQAVHGAAELAGPARQVLEIEFSVVEFAFEKQKVMVLFFQPISRNSQLVNLSKKLNVNQTDKLRRDSQGIGVRMIDAIRRKTVKIKGAEKCGGPMKKYKKSCKVKKKKFKLTERKKVSSVGITSGDILRSNAFDVTLRKDGPVAVVVGGRRKTWMDVGWWRWWWWRSWGWRG</sequence>
<keyword evidence="2" id="KW-1185">Reference proteome</keyword>
<accession>A0AA38T5G8</accession>
<protein>
    <submittedName>
        <fullName evidence="1">Uncharacterized protein</fullName>
    </submittedName>
</protein>
<dbReference type="Proteomes" id="UP001172457">
    <property type="component" value="Chromosome 5"/>
</dbReference>
<name>A0AA38T5G8_9ASTR</name>
<reference evidence="1" key="1">
    <citation type="submission" date="2023-03" db="EMBL/GenBank/DDBJ databases">
        <title>Chromosome-scale reference genome and RAD-based genetic map of yellow starthistle (Centaurea solstitialis) reveal putative structural variation and QTLs associated with invader traits.</title>
        <authorList>
            <person name="Reatini B."/>
            <person name="Cang F.A."/>
            <person name="Jiang Q."/>
            <person name="Mckibben M.T.W."/>
            <person name="Barker M.S."/>
            <person name="Rieseberg L.H."/>
            <person name="Dlugosch K.M."/>
        </authorList>
    </citation>
    <scope>NUCLEOTIDE SEQUENCE</scope>
    <source>
        <strain evidence="1">CAN-66</strain>
        <tissue evidence="1">Leaf</tissue>
    </source>
</reference>
<dbReference type="AlphaFoldDB" id="A0AA38T5G8"/>
<proteinExistence type="predicted"/>
<dbReference type="EMBL" id="JARYMX010000005">
    <property type="protein sequence ID" value="KAJ9548440.1"/>
    <property type="molecule type" value="Genomic_DNA"/>
</dbReference>
<organism evidence="1 2">
    <name type="scientific">Centaurea solstitialis</name>
    <name type="common">yellow star-thistle</name>
    <dbReference type="NCBI Taxonomy" id="347529"/>
    <lineage>
        <taxon>Eukaryota</taxon>
        <taxon>Viridiplantae</taxon>
        <taxon>Streptophyta</taxon>
        <taxon>Embryophyta</taxon>
        <taxon>Tracheophyta</taxon>
        <taxon>Spermatophyta</taxon>
        <taxon>Magnoliopsida</taxon>
        <taxon>eudicotyledons</taxon>
        <taxon>Gunneridae</taxon>
        <taxon>Pentapetalae</taxon>
        <taxon>asterids</taxon>
        <taxon>campanulids</taxon>
        <taxon>Asterales</taxon>
        <taxon>Asteraceae</taxon>
        <taxon>Carduoideae</taxon>
        <taxon>Cardueae</taxon>
        <taxon>Centaureinae</taxon>
        <taxon>Centaurea</taxon>
    </lineage>
</organism>
<gene>
    <name evidence="1" type="ORF">OSB04_020983</name>
</gene>
<evidence type="ECO:0000313" key="1">
    <source>
        <dbReference type="EMBL" id="KAJ9548440.1"/>
    </source>
</evidence>